<dbReference type="GO" id="GO:0003700">
    <property type="term" value="F:DNA-binding transcription factor activity"/>
    <property type="evidence" value="ECO:0007669"/>
    <property type="project" value="InterPro"/>
</dbReference>
<evidence type="ECO:0000256" key="3">
    <source>
        <dbReference type="ARBA" id="ARBA00023163"/>
    </source>
</evidence>
<dbReference type="InterPro" id="IPR036388">
    <property type="entry name" value="WH-like_DNA-bd_sf"/>
</dbReference>
<evidence type="ECO:0000313" key="5">
    <source>
        <dbReference type="EMBL" id="KUP08744.1"/>
    </source>
</evidence>
<dbReference type="PANTHER" id="PTHR38445:SF12">
    <property type="entry name" value="GNTR-FAMILY TRANSCRIPTIONAL REGULATOR"/>
    <property type="match status" value="1"/>
</dbReference>
<evidence type="ECO:0000256" key="1">
    <source>
        <dbReference type="ARBA" id="ARBA00023015"/>
    </source>
</evidence>
<accession>A0A147KBM8</accession>
<dbReference type="Pfam" id="PF00392">
    <property type="entry name" value="GntR"/>
    <property type="match status" value="1"/>
</dbReference>
<dbReference type="PROSITE" id="PS50949">
    <property type="entry name" value="HTH_GNTR"/>
    <property type="match status" value="1"/>
</dbReference>
<dbReference type="SUPFAM" id="SSF46785">
    <property type="entry name" value="Winged helix' DNA-binding domain"/>
    <property type="match status" value="1"/>
</dbReference>
<reference evidence="5 6" key="1">
    <citation type="journal article" date="2016" name="Front. Microbiol.">
        <title>Microevolution Analysis of Bacillus coahuilensis Unveils Differences in Phosphorus Acquisition Strategies and Their Regulation.</title>
        <authorList>
            <person name="Gomez-Lunar Z."/>
            <person name="Hernandez-Gonzalez I."/>
            <person name="Rodriguez-Torres M.D."/>
            <person name="Souza V."/>
            <person name="Olmedo-Alvarez G."/>
        </authorList>
    </citation>
    <scope>NUCLEOTIDE SEQUENCE [LARGE SCALE GENOMIC DNA]</scope>
    <source>
        <strain evidence="6">p1.1.43</strain>
    </source>
</reference>
<dbReference type="Proteomes" id="UP000074108">
    <property type="component" value="Unassembled WGS sequence"/>
</dbReference>
<feature type="domain" description="HTH gntR-type" evidence="4">
    <location>
        <begin position="10"/>
        <end position="78"/>
    </location>
</feature>
<dbReference type="CDD" id="cd07377">
    <property type="entry name" value="WHTH_GntR"/>
    <property type="match status" value="1"/>
</dbReference>
<protein>
    <submittedName>
        <fullName evidence="5">GntR family transcriptional regulator</fullName>
    </submittedName>
</protein>
<evidence type="ECO:0000256" key="2">
    <source>
        <dbReference type="ARBA" id="ARBA00023125"/>
    </source>
</evidence>
<dbReference type="InterPro" id="IPR036390">
    <property type="entry name" value="WH_DNA-bd_sf"/>
</dbReference>
<organism evidence="5 6">
    <name type="scientific">Bacillus coahuilensis p1.1.43</name>
    <dbReference type="NCBI Taxonomy" id="1150625"/>
    <lineage>
        <taxon>Bacteria</taxon>
        <taxon>Bacillati</taxon>
        <taxon>Bacillota</taxon>
        <taxon>Bacilli</taxon>
        <taxon>Bacillales</taxon>
        <taxon>Bacillaceae</taxon>
        <taxon>Bacillus</taxon>
    </lineage>
</organism>
<dbReference type="OrthoDB" id="9801546at2"/>
<keyword evidence="2" id="KW-0238">DNA-binding</keyword>
<sequence length="126" mass="13769">MILLDSESERPLYSQLTSGVMEAIIRGDLSTGDTLPSVRSLASDLGVNMHTVNKSYHELEAKGIIEIISKKGAVITASLNGEISMDRRAWIQQEFRPAIAEALVRGMSDSDVQLLVKQVIQSIKEG</sequence>
<dbReference type="PANTHER" id="PTHR38445">
    <property type="entry name" value="HTH-TYPE TRANSCRIPTIONAL REPRESSOR YTRA"/>
    <property type="match status" value="1"/>
</dbReference>
<dbReference type="RefSeq" id="WP_059350226.1">
    <property type="nucleotide sequence ID" value="NZ_LDYG01000009.1"/>
</dbReference>
<dbReference type="EMBL" id="LDYG01000009">
    <property type="protein sequence ID" value="KUP08744.1"/>
    <property type="molecule type" value="Genomic_DNA"/>
</dbReference>
<gene>
    <name evidence="5" type="ORF">Q75_02315</name>
</gene>
<dbReference type="PATRIC" id="fig|1150625.3.peg.494"/>
<dbReference type="GO" id="GO:0003677">
    <property type="term" value="F:DNA binding"/>
    <property type="evidence" value="ECO:0007669"/>
    <property type="project" value="UniProtKB-KW"/>
</dbReference>
<keyword evidence="3" id="KW-0804">Transcription</keyword>
<keyword evidence="1" id="KW-0805">Transcription regulation</keyword>
<dbReference type="InterPro" id="IPR000524">
    <property type="entry name" value="Tscrpt_reg_HTH_GntR"/>
</dbReference>
<dbReference type="Gene3D" id="1.10.10.10">
    <property type="entry name" value="Winged helix-like DNA-binding domain superfamily/Winged helix DNA-binding domain"/>
    <property type="match status" value="1"/>
</dbReference>
<dbReference type="AlphaFoldDB" id="A0A147KBM8"/>
<dbReference type="STRING" id="1150625.Q75_02315"/>
<evidence type="ECO:0000313" key="6">
    <source>
        <dbReference type="Proteomes" id="UP000074108"/>
    </source>
</evidence>
<name>A0A147KBM8_9BACI</name>
<evidence type="ECO:0000259" key="4">
    <source>
        <dbReference type="PROSITE" id="PS50949"/>
    </source>
</evidence>
<keyword evidence="6" id="KW-1185">Reference proteome</keyword>
<proteinExistence type="predicted"/>
<comment type="caution">
    <text evidence="5">The sequence shown here is derived from an EMBL/GenBank/DDBJ whole genome shotgun (WGS) entry which is preliminary data.</text>
</comment>
<dbReference type="SMART" id="SM00345">
    <property type="entry name" value="HTH_GNTR"/>
    <property type="match status" value="1"/>
</dbReference>